<dbReference type="SMART" id="SM00471">
    <property type="entry name" value="HDc"/>
    <property type="match status" value="1"/>
</dbReference>
<dbReference type="Gene3D" id="1.10.1300.10">
    <property type="entry name" value="3'5'-cyclic nucleotide phosphodiesterase, catalytic domain"/>
    <property type="match status" value="1"/>
</dbReference>
<sequence length="1163" mass="131386">MIPYVTCVCTKTTRNPQKWLTRTALSQTLVETELAKDGKYCVRFNEAEDSREELKKFLAEDISLLQSLNINEEKLSLAGKQFRTLHRYRTRYPVTKPEVSRIAFLHDTNDGITQYLLSSCWKWNFNAFSLDVATGGRSVSVLLLHLFHNYGFIKKFRLDALKIVHCFSLVESGYHSNNPYHNAVHAADVTQALHCFLQEETISRHVTPVEIMASLIAAVCHDLDHPGFTQPFLIATSNHLAVLYENFSVLETHHWRMAISCLRESRLLDHLERDVCVETEWWVRSMILATDISRQQDFLLKLKKYMEETSLDLSKKDKRHFILQVALKCADLCNPCRPWSISKQWSYQVCEELYRQGEVETELCLPITRVCDRTRTSVARIQSDFLRFVVAPLFEMWHQYLKSSLSQKLMWHLLHNQAHWDELLQQELVELDDTSSVLGIAAMASEEFAPLASEEEDSLEDCASLYCESILVVNSFSSSTHRRYSLPMKKVPSLKKTAIRRQSFPLSLVSHTKNLPSGWIPFHLKNIFSCSSNVTASGLLESKTSIISLSSEFNSLDSRKLESEASSSQISALPRERLFSTLCGNPSFVTTKKGGKSHERSIKKLALVETSDVLNEKLTYTSNSSEPDCDTDCCSCFLCQVQSNKFPEDEILRQATPHSFQGDNVSSSRTLFPQGSSVNYNSTKYNEMISINVDCTKIRKNEYFGYKLGTYPEDLSLDPQRTNSAAHIPRDDISFVSSKGVDIINKQQIFRPYFVTLDSSGDESMENNDNTNIFLEPVRYPKEPNSMTCKQQVSQRRGSAPDVVPYSQPIGFNNEGFIIKDGHEISFDPKCKKDFVDAGERLGSIGGCPGNTFGNHATSVGGQLPDCKHSSYEGVFKDCVTSSNRTKFLQRRHSFAILETIPSPQSGTASSDAKLTSDSKHIPDCYITRKHDNILGTFLQYSPEGAHNDSGDNVSHFLPFGRRGSLPGDIGLAWTCRIQPLKSSPRLRRAFGGDIKAKEFVSRDQVSEGRRRGSTGDIIVNVVGSMLDVVSGQCFPTVNNGKRNISFFKTEPSKVSSSPRFSNIKKPEIKYCSSLSANQTEISPSQSKTRKLLRRQACSFDSWFLPDITLKCFSSCPQTASENPEPTIIPKAFEFQRRRGSLPYNMPYFYNIAGVPSSYAMKY</sequence>
<dbReference type="GeneID" id="106461422"/>
<comment type="similarity">
    <text evidence="3">Belongs to the cyclic nucleotide phosphodiesterase family.</text>
</comment>
<evidence type="ECO:0000256" key="3">
    <source>
        <dbReference type="RuleBase" id="RU363067"/>
    </source>
</evidence>
<dbReference type="InterPro" id="IPR023174">
    <property type="entry name" value="PDEase_CS"/>
</dbReference>
<keyword evidence="5" id="KW-1185">Reference proteome</keyword>
<keyword evidence="2 3" id="KW-0378">Hydrolase</keyword>
<evidence type="ECO:0000259" key="4">
    <source>
        <dbReference type="PROSITE" id="PS51845"/>
    </source>
</evidence>
<dbReference type="PROSITE" id="PS00126">
    <property type="entry name" value="PDEASE_I_1"/>
    <property type="match status" value="1"/>
</dbReference>
<dbReference type="Pfam" id="PF00233">
    <property type="entry name" value="PDEase_I"/>
    <property type="match status" value="1"/>
</dbReference>
<reference evidence="6" key="1">
    <citation type="submission" date="2025-08" db="UniProtKB">
        <authorList>
            <consortium name="RefSeq"/>
        </authorList>
    </citation>
    <scope>IDENTIFICATION</scope>
    <source>
        <tissue evidence="6">Muscle</tissue>
    </source>
</reference>
<evidence type="ECO:0000256" key="1">
    <source>
        <dbReference type="ARBA" id="ARBA00022723"/>
    </source>
</evidence>
<dbReference type="EC" id="3.1.4.-" evidence="3"/>
<dbReference type="InterPro" id="IPR023088">
    <property type="entry name" value="PDEase"/>
</dbReference>
<feature type="domain" description="PDEase" evidence="4">
    <location>
        <begin position="105"/>
        <end position="427"/>
    </location>
</feature>
<keyword evidence="1 3" id="KW-0479">Metal-binding</keyword>
<dbReference type="SUPFAM" id="SSF109604">
    <property type="entry name" value="HD-domain/PDEase-like"/>
    <property type="match status" value="1"/>
</dbReference>
<evidence type="ECO:0000313" key="5">
    <source>
        <dbReference type="Proteomes" id="UP000694941"/>
    </source>
</evidence>
<name>A0ABM1SKD3_LIMPO</name>
<accession>A0ABM1SKD3</accession>
<gene>
    <name evidence="6" type="primary">LOC106461422</name>
</gene>
<dbReference type="InterPro" id="IPR036971">
    <property type="entry name" value="PDEase_catalytic_dom_sf"/>
</dbReference>
<dbReference type="Proteomes" id="UP000694941">
    <property type="component" value="Unplaced"/>
</dbReference>
<dbReference type="PROSITE" id="PS51845">
    <property type="entry name" value="PDEASE_I_2"/>
    <property type="match status" value="1"/>
</dbReference>
<dbReference type="CDD" id="cd00077">
    <property type="entry name" value="HDc"/>
    <property type="match status" value="1"/>
</dbReference>
<evidence type="ECO:0000313" key="6">
    <source>
        <dbReference type="RefSeq" id="XP_022244089.1"/>
    </source>
</evidence>
<dbReference type="InterPro" id="IPR003607">
    <property type="entry name" value="HD/PDEase_dom"/>
</dbReference>
<organism evidence="5 6">
    <name type="scientific">Limulus polyphemus</name>
    <name type="common">Atlantic horseshoe crab</name>
    <dbReference type="NCBI Taxonomy" id="6850"/>
    <lineage>
        <taxon>Eukaryota</taxon>
        <taxon>Metazoa</taxon>
        <taxon>Ecdysozoa</taxon>
        <taxon>Arthropoda</taxon>
        <taxon>Chelicerata</taxon>
        <taxon>Merostomata</taxon>
        <taxon>Xiphosura</taxon>
        <taxon>Limulidae</taxon>
        <taxon>Limulus</taxon>
    </lineage>
</organism>
<evidence type="ECO:0000256" key="2">
    <source>
        <dbReference type="ARBA" id="ARBA00022801"/>
    </source>
</evidence>
<dbReference type="InterPro" id="IPR002073">
    <property type="entry name" value="PDEase_catalytic_dom"/>
</dbReference>
<comment type="cofactor">
    <cofactor evidence="3">
        <name>a divalent metal cation</name>
        <dbReference type="ChEBI" id="CHEBI:60240"/>
    </cofactor>
    <text evidence="3">Binds 2 divalent metal cations per subunit. Site 1 may preferentially bind zinc ions, while site 2 has a preference for magnesium and/or manganese ions.</text>
</comment>
<dbReference type="PANTHER" id="PTHR11347">
    <property type="entry name" value="CYCLIC NUCLEOTIDE PHOSPHODIESTERASE"/>
    <property type="match status" value="1"/>
</dbReference>
<protein>
    <recommendedName>
        <fullName evidence="3">Phosphodiesterase</fullName>
        <ecNumber evidence="3">3.1.4.-</ecNumber>
    </recommendedName>
</protein>
<dbReference type="RefSeq" id="XP_022244089.1">
    <property type="nucleotide sequence ID" value="XM_022388381.1"/>
</dbReference>
<dbReference type="PRINTS" id="PR00387">
    <property type="entry name" value="PDIESTERASE1"/>
</dbReference>
<proteinExistence type="inferred from homology"/>